<dbReference type="RefSeq" id="WP_152547396.1">
    <property type="nucleotide sequence ID" value="NZ_JNCA01000020.1"/>
</dbReference>
<accession>A0A066WL13</accession>
<comment type="caution">
    <text evidence="3">The sequence shown here is derived from an EMBL/GenBank/DDBJ whole genome shotgun (WGS) entry which is preliminary data.</text>
</comment>
<feature type="chain" id="PRO_5001633015" description="Peptidase S74 domain-containing protein" evidence="2">
    <location>
        <begin position="21"/>
        <end position="384"/>
    </location>
</feature>
<evidence type="ECO:0008006" key="5">
    <source>
        <dbReference type="Google" id="ProtNLM"/>
    </source>
</evidence>
<evidence type="ECO:0000256" key="2">
    <source>
        <dbReference type="SAM" id="SignalP"/>
    </source>
</evidence>
<dbReference type="AlphaFoldDB" id="A0A066WL13"/>
<dbReference type="Proteomes" id="UP000027064">
    <property type="component" value="Unassembled WGS sequence"/>
</dbReference>
<evidence type="ECO:0000313" key="3">
    <source>
        <dbReference type="EMBL" id="KDN54707.1"/>
    </source>
</evidence>
<dbReference type="EMBL" id="JNCA01000020">
    <property type="protein sequence ID" value="KDN54707.1"/>
    <property type="molecule type" value="Genomic_DNA"/>
</dbReference>
<dbReference type="OrthoDB" id="767035at2"/>
<proteinExistence type="predicted"/>
<name>A0A066WL13_9FLAO</name>
<dbReference type="eggNOG" id="COG5295">
    <property type="taxonomic scope" value="Bacteria"/>
</dbReference>
<dbReference type="STRING" id="1492738.FEM21_22210"/>
<reference evidence="3 4" key="1">
    <citation type="submission" date="2014-05" db="EMBL/GenBank/DDBJ databases">
        <title>Genome Sequence of Flavobacterium sp. EM1321.</title>
        <authorList>
            <person name="Shin S.-K."/>
            <person name="Yi H."/>
        </authorList>
    </citation>
    <scope>NUCLEOTIDE SEQUENCE [LARGE SCALE GENOMIC DNA]</scope>
    <source>
        <strain evidence="3 4">EM1321</strain>
    </source>
</reference>
<dbReference type="PATRIC" id="fig|1492738.3.peg.2209"/>
<sequence length="384" mass="42369">MKKILLLVCVVMTVNTFSQINSPNGDNFFYYNGAADVTFRYLPRGNGGRAFVHADNNVLALNFLGDFTGGTLIGNNVYFKDGGNSYISSGNLGIGTFNPAVKLDVISDDVAAFFRSSLNTVPVSIINTGNPISTIGFKGSNSTNEYNVRVGANGESFIAYTSNTERMRIDSNGNVGIGTVNPQSSLDVNGYLTTFGGPNSSDSFFSWGSGNGSWDIRPNDTNGKPYIIQNHTGLTFNAHSFYGGIRFYNQGYPSLYNSTLVMSVVNDRVGIGVINPDEKLTVKGKIHTQEVRVDMSGPLVPDYVFANDYKLKSLQEVENYIKQNNHLPEIPSSQEIEKNGLMLAEMNMNLLKKIEELTLYMIEIKKENEKQNEEIKNLKRKLEN</sequence>
<gene>
    <name evidence="3" type="ORF">FEM21_22210</name>
</gene>
<evidence type="ECO:0000256" key="1">
    <source>
        <dbReference type="SAM" id="Coils"/>
    </source>
</evidence>
<keyword evidence="4" id="KW-1185">Reference proteome</keyword>
<feature type="coiled-coil region" evidence="1">
    <location>
        <begin position="354"/>
        <end position="381"/>
    </location>
</feature>
<feature type="signal peptide" evidence="2">
    <location>
        <begin position="1"/>
        <end position="20"/>
    </location>
</feature>
<evidence type="ECO:0000313" key="4">
    <source>
        <dbReference type="Proteomes" id="UP000027064"/>
    </source>
</evidence>
<keyword evidence="1" id="KW-0175">Coiled coil</keyword>
<protein>
    <recommendedName>
        <fullName evidence="5">Peptidase S74 domain-containing protein</fullName>
    </recommendedName>
</protein>
<keyword evidence="2" id="KW-0732">Signal</keyword>
<organism evidence="3 4">
    <name type="scientific">Flavobacterium seoulense</name>
    <dbReference type="NCBI Taxonomy" id="1492738"/>
    <lineage>
        <taxon>Bacteria</taxon>
        <taxon>Pseudomonadati</taxon>
        <taxon>Bacteroidota</taxon>
        <taxon>Flavobacteriia</taxon>
        <taxon>Flavobacteriales</taxon>
        <taxon>Flavobacteriaceae</taxon>
        <taxon>Flavobacterium</taxon>
    </lineage>
</organism>